<reference evidence="3" key="1">
    <citation type="journal article" date="2023" name="Arch. Microbiol.">
        <title>Desulfoferula mesophilus gen. nov. sp. nov., a mesophilic sulfate-reducing bacterium isolated from a brackish lake sediment.</title>
        <authorList>
            <person name="Watanabe T."/>
            <person name="Yabe T."/>
            <person name="Tsuji J.M."/>
            <person name="Fukui M."/>
        </authorList>
    </citation>
    <scope>NUCLEOTIDE SEQUENCE [LARGE SCALE GENOMIC DNA]</scope>
    <source>
        <strain evidence="3">12FAK</strain>
    </source>
</reference>
<feature type="transmembrane region" description="Helical" evidence="1">
    <location>
        <begin position="238"/>
        <end position="257"/>
    </location>
</feature>
<feature type="transmembrane region" description="Helical" evidence="1">
    <location>
        <begin position="16"/>
        <end position="33"/>
    </location>
</feature>
<keyword evidence="1" id="KW-1133">Transmembrane helix</keyword>
<feature type="transmembrane region" description="Helical" evidence="1">
    <location>
        <begin position="340"/>
        <end position="359"/>
    </location>
</feature>
<proteinExistence type="predicted"/>
<accession>A0AAU9EB45</accession>
<dbReference type="EMBL" id="AP028679">
    <property type="protein sequence ID" value="BEQ14371.1"/>
    <property type="molecule type" value="Genomic_DNA"/>
</dbReference>
<feature type="transmembrane region" description="Helical" evidence="1">
    <location>
        <begin position="164"/>
        <end position="180"/>
    </location>
</feature>
<dbReference type="PANTHER" id="PTHR38454:SF1">
    <property type="entry name" value="INTEGRAL MEMBRANE PROTEIN"/>
    <property type="match status" value="1"/>
</dbReference>
<dbReference type="KEGG" id="dmp:FAK_14370"/>
<protein>
    <recommendedName>
        <fullName evidence="4">YfhO family protein</fullName>
    </recommendedName>
</protein>
<evidence type="ECO:0008006" key="4">
    <source>
        <dbReference type="Google" id="ProtNLM"/>
    </source>
</evidence>
<keyword evidence="1" id="KW-0472">Membrane</keyword>
<feature type="transmembrane region" description="Helical" evidence="1">
    <location>
        <begin position="412"/>
        <end position="431"/>
    </location>
</feature>
<dbReference type="Proteomes" id="UP001366166">
    <property type="component" value="Chromosome"/>
</dbReference>
<evidence type="ECO:0000256" key="1">
    <source>
        <dbReference type="SAM" id="Phobius"/>
    </source>
</evidence>
<dbReference type="InterPro" id="IPR018580">
    <property type="entry name" value="Uncharacterised_YfhO"/>
</dbReference>
<dbReference type="PANTHER" id="PTHR38454">
    <property type="entry name" value="INTEGRAL MEMBRANE PROTEIN-RELATED"/>
    <property type="match status" value="1"/>
</dbReference>
<feature type="transmembrane region" description="Helical" evidence="1">
    <location>
        <begin position="72"/>
        <end position="93"/>
    </location>
</feature>
<keyword evidence="1" id="KW-0812">Transmembrane</keyword>
<name>A0AAU9EB45_9BACT</name>
<organism evidence="2 3">
    <name type="scientific">Desulfoferula mesophila</name>
    <dbReference type="NCBI Taxonomy" id="3058419"/>
    <lineage>
        <taxon>Bacteria</taxon>
        <taxon>Pseudomonadati</taxon>
        <taxon>Thermodesulfobacteriota</taxon>
        <taxon>Desulfarculia</taxon>
        <taxon>Desulfarculales</taxon>
        <taxon>Desulfarculaceae</taxon>
        <taxon>Desulfoferula</taxon>
    </lineage>
</organism>
<feature type="transmembrane region" description="Helical" evidence="1">
    <location>
        <begin position="476"/>
        <end position="494"/>
    </location>
</feature>
<feature type="transmembrane region" description="Helical" evidence="1">
    <location>
        <begin position="315"/>
        <end position="333"/>
    </location>
</feature>
<feature type="transmembrane region" description="Helical" evidence="1">
    <location>
        <begin position="855"/>
        <end position="877"/>
    </location>
</feature>
<dbReference type="AlphaFoldDB" id="A0AAU9EB45"/>
<feature type="transmembrane region" description="Helical" evidence="1">
    <location>
        <begin position="187"/>
        <end position="203"/>
    </location>
</feature>
<feature type="transmembrane region" description="Helical" evidence="1">
    <location>
        <begin position="113"/>
        <end position="134"/>
    </location>
</feature>
<feature type="transmembrane region" description="Helical" evidence="1">
    <location>
        <begin position="443"/>
        <end position="464"/>
    </location>
</feature>
<sequence>MIYSQGSGSWRDRSGVLAWTLAGAALVVTLPWLQRWYYLWPEMDYRLFWGWDFLELTAQRAYFYRELAQGKLALWDPLMSMGVPFMEYLFDLFNPLSLLNVFFLEEGLLRSAYLQKVLTAYCSLAGLGAFLLGLQLGLGRAAATVMGVVMGCMGVVTAHSEHSMMIQSFCWAPLVLLCLHRARQGHGLLNAAWAGVFLGWSFMGGMPQVFYYVGVGASLYCLYVTLGEYNRGGWRPAWRLGVAPYLVMGLAAMIWALPSLIHLAAAALGDPLGVHEHGALVGFQRRDFLAQGSGDWWILAHFLAPKLIMGHAENTAYVGIIPLGLALMAVAWVRGSETGFYKLLGLAGIILMMGANLGLHKVLCALLPGYDLFRETVRWMFLLHLALLVLAGYGLHWLLYRSQAPELTTLRRFLAALAGILVALLLAIMAVEALHADWFGFDQSFPMASLLTWLLFCVGALWWAVLRRAQGARPRLVALFLVAMVALDLGFYYLPKYVAGDPSSHHDPSKPRPHLEASYARLAGLAGGRDGGRVLAQRTGGALGYQYPIYLSHLNFINPPGGYMDRRLPLGFWQTWWKAEANPRYPQLWAVKLVDAKSPVAQASRDDWSLCGYSQSAVRLDAPVPVKELSLRASALLPGQARPDELVARVALVRQGRVIVQWPLRQGREVNGQVIALQAPPEAQADAVLLASSHPIALVGIKELRLDGRPLADRPWLAPGPPGYLVNRAYLGRAWFVSRAAVVKPDWEYEHVLTSIDPSRTVVFRAPPPKWQAPQAPAPDAGGTVKTLSWQDQDISLEVTAQRPGWLVLSQSAHHGWRATLDGKPAPIAMAYGFMAAVAVPPGKHTVRLVYSEPWVKASLGAPPLLLLLLVGAWFWIRRRHRRRSAA</sequence>
<evidence type="ECO:0000313" key="3">
    <source>
        <dbReference type="Proteomes" id="UP001366166"/>
    </source>
</evidence>
<keyword evidence="3" id="KW-1185">Reference proteome</keyword>
<evidence type="ECO:0000313" key="2">
    <source>
        <dbReference type="EMBL" id="BEQ14371.1"/>
    </source>
</evidence>
<feature type="transmembrane region" description="Helical" evidence="1">
    <location>
        <begin position="379"/>
        <end position="400"/>
    </location>
</feature>
<dbReference type="Pfam" id="PF09586">
    <property type="entry name" value="YfhO"/>
    <property type="match status" value="1"/>
</dbReference>
<dbReference type="RefSeq" id="WP_338606086.1">
    <property type="nucleotide sequence ID" value="NZ_AP028679.1"/>
</dbReference>
<feature type="transmembrane region" description="Helical" evidence="1">
    <location>
        <begin position="209"/>
        <end position="226"/>
    </location>
</feature>
<gene>
    <name evidence="2" type="ORF">FAK_14370</name>
</gene>